<proteinExistence type="predicted"/>
<dbReference type="InterPro" id="IPR011009">
    <property type="entry name" value="Kinase-like_dom_sf"/>
</dbReference>
<dbReference type="PANTHER" id="PTHR39179:SF1">
    <property type="entry name" value="SPORE COAT PROTEIN I"/>
    <property type="match status" value="1"/>
</dbReference>
<dbReference type="EMBL" id="AP024169">
    <property type="protein sequence ID" value="BCN28778.1"/>
    <property type="molecule type" value="Genomic_DNA"/>
</dbReference>
<dbReference type="RefSeq" id="WP_271714087.1">
    <property type="nucleotide sequence ID" value="NZ_AP024169.1"/>
</dbReference>
<dbReference type="Gene3D" id="3.30.200.20">
    <property type="entry name" value="Phosphorylase Kinase, domain 1"/>
    <property type="match status" value="1"/>
</dbReference>
<dbReference type="NCBIfam" id="TIGR02906">
    <property type="entry name" value="spore_CotS"/>
    <property type="match status" value="1"/>
</dbReference>
<evidence type="ECO:0000313" key="2">
    <source>
        <dbReference type="Proteomes" id="UP000595897"/>
    </source>
</evidence>
<organism evidence="1 2">
    <name type="scientific">Anaeromicropila herbilytica</name>
    <dbReference type="NCBI Taxonomy" id="2785025"/>
    <lineage>
        <taxon>Bacteria</taxon>
        <taxon>Bacillati</taxon>
        <taxon>Bacillota</taxon>
        <taxon>Clostridia</taxon>
        <taxon>Lachnospirales</taxon>
        <taxon>Lachnospiraceae</taxon>
        <taxon>Anaeromicropila</taxon>
    </lineage>
</organism>
<evidence type="ECO:0000313" key="1">
    <source>
        <dbReference type="EMBL" id="BCN28778.1"/>
    </source>
</evidence>
<dbReference type="Proteomes" id="UP000595897">
    <property type="component" value="Chromosome"/>
</dbReference>
<protein>
    <recommendedName>
        <fullName evidence="3">CotS family spore coat protein</fullName>
    </recommendedName>
</protein>
<name>A0A7R7ICB6_9FIRM</name>
<dbReference type="SUPFAM" id="SSF56112">
    <property type="entry name" value="Protein kinase-like (PK-like)"/>
    <property type="match status" value="1"/>
</dbReference>
<sequence length="332" mass="39562">MNDRNDEVLEQYDIKICNTYRARGSYILETNRGIKLYKTFEGSKNRIEFENKVKEHIFMQGYSNIDLFVRNKNGELVTEDTQGNKYILKNWFLGEECNLRSSGDILLAAANLAQIHNLMSNVSLTPEEKKYNRFYYLPDLYDKHNRELKRVRAYIREKTQKNEFETCYLSCYQEFYEQGLKAIGLLQASNFEQLLEASTNSTQICHGNYTYHNILMMKNGVATTNFDKVCLGVQMLDLYLFIRKVMEKNDWTIELGEMIIKEYQKNKPLSEEDFKMLYILLLYPEKFWKITNYYFNGKKSWIPQKNIQKLISIQQQNAVKNEFLDWLNEKFL</sequence>
<keyword evidence="2" id="KW-1185">Reference proteome</keyword>
<accession>A0A7R7ICB6</accession>
<dbReference type="KEGG" id="ahb:bsdtb5_00730"/>
<dbReference type="InterPro" id="IPR047175">
    <property type="entry name" value="CotS-like"/>
</dbReference>
<dbReference type="PANTHER" id="PTHR39179">
    <property type="entry name" value="SPORE COAT PROTEIN I"/>
    <property type="match status" value="1"/>
</dbReference>
<dbReference type="AlphaFoldDB" id="A0A7R7ICB6"/>
<dbReference type="InterPro" id="IPR014255">
    <property type="entry name" value="Spore_coat_CotS"/>
</dbReference>
<gene>
    <name evidence="1" type="ORF">bsdtb5_00730</name>
</gene>
<dbReference type="Gene3D" id="3.90.1200.10">
    <property type="match status" value="1"/>
</dbReference>
<reference evidence="1 2" key="1">
    <citation type="submission" date="2020-11" db="EMBL/GenBank/DDBJ databases">
        <title>Draft genome sequencing of a Lachnospiraceae strain isolated from anoxic soil subjected to BSD treatment.</title>
        <authorList>
            <person name="Uek A."/>
            <person name="Tonouchi A."/>
        </authorList>
    </citation>
    <scope>NUCLEOTIDE SEQUENCE [LARGE SCALE GENOMIC DNA]</scope>
    <source>
        <strain evidence="1 2">TB5</strain>
    </source>
</reference>
<evidence type="ECO:0008006" key="3">
    <source>
        <dbReference type="Google" id="ProtNLM"/>
    </source>
</evidence>
<dbReference type="GO" id="GO:0042601">
    <property type="term" value="C:endospore-forming forespore"/>
    <property type="evidence" value="ECO:0007669"/>
    <property type="project" value="TreeGrafter"/>
</dbReference>